<dbReference type="Pfam" id="PF01230">
    <property type="entry name" value="HIT"/>
    <property type="match status" value="1"/>
</dbReference>
<organism evidence="5 6">
    <name type="scientific">Rhizobium anhuiense</name>
    <dbReference type="NCBI Taxonomy" id="1184720"/>
    <lineage>
        <taxon>Bacteria</taxon>
        <taxon>Pseudomonadati</taxon>
        <taxon>Pseudomonadota</taxon>
        <taxon>Alphaproteobacteria</taxon>
        <taxon>Hyphomicrobiales</taxon>
        <taxon>Rhizobiaceae</taxon>
        <taxon>Rhizobium/Agrobacterium group</taxon>
        <taxon>Rhizobium</taxon>
    </lineage>
</organism>
<dbReference type="EMBL" id="RIBW01000011">
    <property type="protein sequence ID" value="RUL99095.1"/>
    <property type="molecule type" value="Genomic_DNA"/>
</dbReference>
<dbReference type="Gene3D" id="3.30.428.10">
    <property type="entry name" value="HIT-like"/>
    <property type="match status" value="1"/>
</dbReference>
<comment type="caution">
    <text evidence="5">The sequence shown here is derived from an EMBL/GenBank/DDBJ whole genome shotgun (WGS) entry which is preliminary data.</text>
</comment>
<accession>A0A3S0Q7P5</accession>
<evidence type="ECO:0000313" key="5">
    <source>
        <dbReference type="EMBL" id="RUL99095.1"/>
    </source>
</evidence>
<evidence type="ECO:0000313" key="6">
    <source>
        <dbReference type="Proteomes" id="UP000273611"/>
    </source>
</evidence>
<dbReference type="AlphaFoldDB" id="A0A3S0Q7P5"/>
<dbReference type="InterPro" id="IPR001310">
    <property type="entry name" value="Histidine_triad_HIT"/>
</dbReference>
<dbReference type="PANTHER" id="PTHR46648">
    <property type="entry name" value="HIT FAMILY PROTEIN 1"/>
    <property type="match status" value="1"/>
</dbReference>
<dbReference type="SUPFAM" id="SSF54197">
    <property type="entry name" value="HIT-like"/>
    <property type="match status" value="1"/>
</dbReference>
<dbReference type="Proteomes" id="UP000273611">
    <property type="component" value="Unassembled WGS sequence"/>
</dbReference>
<dbReference type="InterPro" id="IPR036265">
    <property type="entry name" value="HIT-like_sf"/>
</dbReference>
<evidence type="ECO:0000256" key="1">
    <source>
        <dbReference type="PIRSR" id="PIRSR601310-1"/>
    </source>
</evidence>
<dbReference type="PANTHER" id="PTHR46648:SF1">
    <property type="entry name" value="ADENOSINE 5'-MONOPHOSPHORAMIDASE HNT1"/>
    <property type="match status" value="1"/>
</dbReference>
<dbReference type="GO" id="GO:0009117">
    <property type="term" value="P:nucleotide metabolic process"/>
    <property type="evidence" value="ECO:0007669"/>
    <property type="project" value="TreeGrafter"/>
</dbReference>
<evidence type="ECO:0000256" key="2">
    <source>
        <dbReference type="PIRSR" id="PIRSR601310-3"/>
    </source>
</evidence>
<dbReference type="GO" id="GO:0003824">
    <property type="term" value="F:catalytic activity"/>
    <property type="evidence" value="ECO:0007669"/>
    <property type="project" value="InterPro"/>
</dbReference>
<evidence type="ECO:0000259" key="4">
    <source>
        <dbReference type="PROSITE" id="PS51084"/>
    </source>
</evidence>
<feature type="short sequence motif" description="Histidine triad motif" evidence="2 3">
    <location>
        <begin position="114"/>
        <end position="118"/>
    </location>
</feature>
<dbReference type="GeneID" id="75222725"/>
<dbReference type="RefSeq" id="WP_127431065.1">
    <property type="nucleotide sequence ID" value="NZ_BMFI01000010.1"/>
</dbReference>
<sequence length="168" mass="19246">MIERQPFDLKAYVHDIGTRPCFICGLLKNDPAFFHHRVFEDDETIIFLSKYPTLPGYCLVCPKEHREDLARDMSKDEYLRLQGKVHVLSRALKSVFDAERIYVLSLGSQQANSHLHFHVVPLPSGVPLEEQQYHALMAENGVLHIPDDQMAELAQCIAEAYRAELTAR</sequence>
<evidence type="ECO:0000256" key="3">
    <source>
        <dbReference type="PROSITE-ProRule" id="PRU00464"/>
    </source>
</evidence>
<proteinExistence type="predicted"/>
<name>A0A3S0Q7P5_9HYPH</name>
<reference evidence="5 6" key="1">
    <citation type="journal article" date="2015" name="Int. J. Syst. Evol. Microbiol.">
        <title>Rhizobium anhuiense sp. nov., isolated from effective nodules of Vicia faba and Pisum sativum.</title>
        <authorList>
            <person name="Zhang Y.J."/>
            <person name="Zheng W.T."/>
            <person name="Everall I."/>
            <person name="Young J.P."/>
            <person name="Zhang X.X."/>
            <person name="Tian C.F."/>
            <person name="Sui X.H."/>
            <person name="Wang E.T."/>
            <person name="Chen W.X."/>
        </authorList>
    </citation>
    <scope>NUCLEOTIDE SEQUENCE [LARGE SCALE GENOMIC DNA]</scope>
    <source>
        <strain evidence="5 6">CCBAU 23252</strain>
    </source>
</reference>
<gene>
    <name evidence="5" type="ORF">EEQ99_21410</name>
</gene>
<feature type="active site" description="Tele-AMP-histidine intermediate" evidence="1">
    <location>
        <position position="116"/>
    </location>
</feature>
<dbReference type="PROSITE" id="PS51084">
    <property type="entry name" value="HIT_2"/>
    <property type="match status" value="1"/>
</dbReference>
<feature type="domain" description="HIT" evidence="4">
    <location>
        <begin position="22"/>
        <end position="133"/>
    </location>
</feature>
<dbReference type="InterPro" id="IPR011146">
    <property type="entry name" value="HIT-like"/>
</dbReference>
<protein>
    <submittedName>
        <fullName evidence="5">HIT domain-containing protein</fullName>
    </submittedName>
</protein>